<dbReference type="AlphaFoldDB" id="A0AA87SWH5"/>
<comment type="caution">
    <text evidence="1">The sequence shown here is derived from an EMBL/GenBank/DDBJ whole genome shotgun (WGS) entry which is preliminary data.</text>
</comment>
<name>A0AA87SWH5_9LEPT</name>
<gene>
    <name evidence="1" type="ORF">LEP1GSC125_3548</name>
</gene>
<protein>
    <submittedName>
        <fullName evidence="1">Uncharacterized protein</fullName>
    </submittedName>
</protein>
<dbReference type="Proteomes" id="UP000001343">
    <property type="component" value="Unassembled WGS sequence"/>
</dbReference>
<sequence>MLFVDYRFSLEIESISFRFLCGSYKKRIGFFCLPESRADEGEFLRLKVVLFCSCSLLDSPNWILYQLGRNIIVTFHKTKKFSYLY</sequence>
<accession>A0AA87SWH5</accession>
<evidence type="ECO:0000313" key="1">
    <source>
        <dbReference type="EMBL" id="EKS00079.1"/>
    </source>
</evidence>
<organism evidence="1 2">
    <name type="scientific">Leptospira mayottensis 200901122</name>
    <dbReference type="NCBI Taxonomy" id="1193010"/>
    <lineage>
        <taxon>Bacteria</taxon>
        <taxon>Pseudomonadati</taxon>
        <taxon>Spirochaetota</taxon>
        <taxon>Spirochaetia</taxon>
        <taxon>Leptospirales</taxon>
        <taxon>Leptospiraceae</taxon>
        <taxon>Leptospira</taxon>
    </lineage>
</organism>
<reference evidence="1 2" key="1">
    <citation type="journal article" date="2014" name="Int. J. Syst. Evol. Microbiol.">
        <title>Leptospira mayottensis sp. nov., a pathogenic species of the genus Leptospira isolated from humans.</title>
        <authorList>
            <person name="Bourhy P."/>
            <person name="Collet L."/>
            <person name="Brisse S."/>
            <person name="Picardeau M."/>
        </authorList>
    </citation>
    <scope>NUCLEOTIDE SEQUENCE [LARGE SCALE GENOMIC DNA]</scope>
    <source>
        <strain evidence="1 2">200901122</strain>
    </source>
</reference>
<dbReference type="EMBL" id="AKWM02000040">
    <property type="protein sequence ID" value="EKS00079.1"/>
    <property type="molecule type" value="Genomic_DNA"/>
</dbReference>
<proteinExistence type="predicted"/>
<evidence type="ECO:0000313" key="2">
    <source>
        <dbReference type="Proteomes" id="UP000001343"/>
    </source>
</evidence>